<evidence type="ECO:0000313" key="4">
    <source>
        <dbReference type="Proteomes" id="UP000502608"/>
    </source>
</evidence>
<name>A0A6G9QMS9_9GAMM</name>
<dbReference type="PANTHER" id="PTHR43149">
    <property type="entry name" value="ENOYL-COA HYDRATASE"/>
    <property type="match status" value="1"/>
</dbReference>
<keyword evidence="4" id="KW-1185">Reference proteome</keyword>
<evidence type="ECO:0000313" key="3">
    <source>
        <dbReference type="EMBL" id="QIR15708.1"/>
    </source>
</evidence>
<dbReference type="RefSeq" id="WP_167679564.1">
    <property type="nucleotide sequence ID" value="NZ_CP050313.1"/>
</dbReference>
<reference evidence="3 4" key="1">
    <citation type="submission" date="2020-03" db="EMBL/GenBank/DDBJ databases">
        <title>Complete genome sequence of Shewanella sp.</title>
        <authorList>
            <person name="Kim Y.-S."/>
            <person name="Kim S.-J."/>
            <person name="Jung H.-K."/>
            <person name="Kim K.-H."/>
        </authorList>
    </citation>
    <scope>NUCLEOTIDE SEQUENCE [LARGE SCALE GENOMIC DNA]</scope>
    <source>
        <strain evidence="3 4">PN3F2</strain>
    </source>
</reference>
<evidence type="ECO:0000256" key="2">
    <source>
        <dbReference type="RuleBase" id="RU003707"/>
    </source>
</evidence>
<dbReference type="Proteomes" id="UP000502608">
    <property type="component" value="Chromosome"/>
</dbReference>
<dbReference type="InterPro" id="IPR001753">
    <property type="entry name" value="Enoyl-CoA_hydra/iso"/>
</dbReference>
<dbReference type="AlphaFoldDB" id="A0A6G9QMS9"/>
<dbReference type="SUPFAM" id="SSF52096">
    <property type="entry name" value="ClpP/crotonase"/>
    <property type="match status" value="1"/>
</dbReference>
<dbReference type="GO" id="GO:0016853">
    <property type="term" value="F:isomerase activity"/>
    <property type="evidence" value="ECO:0007669"/>
    <property type="project" value="InterPro"/>
</dbReference>
<accession>A0A6G9QMS9</accession>
<dbReference type="Gene3D" id="3.90.226.10">
    <property type="entry name" value="2-enoyl-CoA Hydratase, Chain A, domain 1"/>
    <property type="match status" value="1"/>
</dbReference>
<organism evidence="3 4">
    <name type="scientific">Shewanella aestuarii</name>
    <dbReference type="NCBI Taxonomy" id="1028752"/>
    <lineage>
        <taxon>Bacteria</taxon>
        <taxon>Pseudomonadati</taxon>
        <taxon>Pseudomonadota</taxon>
        <taxon>Gammaproteobacteria</taxon>
        <taxon>Alteromonadales</taxon>
        <taxon>Shewanellaceae</taxon>
        <taxon>Shewanella</taxon>
    </lineage>
</organism>
<dbReference type="PROSITE" id="PS00166">
    <property type="entry name" value="ENOYL_COA_HYDRATASE"/>
    <property type="match status" value="1"/>
</dbReference>
<comment type="similarity">
    <text evidence="1 2">Belongs to the enoyl-CoA hydratase/isomerase family.</text>
</comment>
<dbReference type="KEGG" id="saes:HBH39_15450"/>
<dbReference type="PANTHER" id="PTHR43149:SF1">
    <property type="entry name" value="DELTA(3,5)-DELTA(2,4)-DIENOYL-COA ISOMERASE, MITOCHONDRIAL"/>
    <property type="match status" value="1"/>
</dbReference>
<sequence length="268" mass="29310">MTTELVTLEIKQQIAYVCLNRPDKMNALNFDMFVAIDKMIKKIAKNRSINAVIVYGAEGNFSSGLDVKSLSKQPSKAVSLLFKFLPGNANLAQRVSIGWQRLPVPVIAVLQGCCFGGGVQIALGADMRIAEPSAKLSIMEAKWGLVPDMAGLASLRQLMSKDKALQLTYSAQILTAEQALNYGLVSEVCDTPMARAEQLAAQFLQTSPDAIAAIKHSINRSWSASIRQLLSRESLSQVALLVGKNCKIAAIRQTSKPDKAYIARQRWW</sequence>
<dbReference type="InterPro" id="IPR029045">
    <property type="entry name" value="ClpP/crotonase-like_dom_sf"/>
</dbReference>
<dbReference type="CDD" id="cd06558">
    <property type="entry name" value="crotonase-like"/>
    <property type="match status" value="1"/>
</dbReference>
<dbReference type="InterPro" id="IPR045002">
    <property type="entry name" value="Ech1-like"/>
</dbReference>
<dbReference type="InterPro" id="IPR018376">
    <property type="entry name" value="Enoyl-CoA_hyd/isom_CS"/>
</dbReference>
<gene>
    <name evidence="3" type="ORF">HBH39_15450</name>
</gene>
<evidence type="ECO:0000256" key="1">
    <source>
        <dbReference type="ARBA" id="ARBA00005254"/>
    </source>
</evidence>
<dbReference type="EMBL" id="CP050313">
    <property type="protein sequence ID" value="QIR15708.1"/>
    <property type="molecule type" value="Genomic_DNA"/>
</dbReference>
<dbReference type="NCBIfam" id="NF005699">
    <property type="entry name" value="PRK07509.1"/>
    <property type="match status" value="1"/>
</dbReference>
<protein>
    <submittedName>
        <fullName evidence="3">Crotonase/enoyl-CoA hydratase family protein</fullName>
    </submittedName>
</protein>
<dbReference type="Pfam" id="PF00378">
    <property type="entry name" value="ECH_1"/>
    <property type="match status" value="1"/>
</dbReference>
<proteinExistence type="inferred from homology"/>